<proteinExistence type="predicted"/>
<evidence type="ECO:0000313" key="2">
    <source>
        <dbReference type="Proteomes" id="UP000276834"/>
    </source>
</evidence>
<dbReference type="Proteomes" id="UP000276834">
    <property type="component" value="Unassembled WGS sequence"/>
</dbReference>
<reference evidence="1 2" key="1">
    <citation type="journal article" date="2018" name="Proc. R. Soc. B">
        <title>A non-coding region near Follistatin controls head colour polymorphism in the Gouldian finch.</title>
        <authorList>
            <person name="Toomey M.B."/>
            <person name="Marques C.I."/>
            <person name="Andrade P."/>
            <person name="Araujo P.M."/>
            <person name="Sabatino S."/>
            <person name="Gazda M.A."/>
            <person name="Afonso S."/>
            <person name="Lopes R.J."/>
            <person name="Corbo J.C."/>
            <person name="Carneiro M."/>
        </authorList>
    </citation>
    <scope>NUCLEOTIDE SEQUENCE [LARGE SCALE GENOMIC DNA]</scope>
    <source>
        <strain evidence="1">Red01</strain>
        <tissue evidence="1">Muscle</tissue>
    </source>
</reference>
<sequence>MLRRSNTCSSTPAKTTYPKEIQAEKASFIKLFTLEMQQSYSNASSFLSSALNTTPLQWYLCASGRCMNSRFDRSTLAKPKFS</sequence>
<accession>A0A3L8SZQ0</accession>
<dbReference type="EMBL" id="QUSF01000004">
    <property type="protein sequence ID" value="RLW10229.1"/>
    <property type="molecule type" value="Genomic_DNA"/>
</dbReference>
<gene>
    <name evidence="1" type="ORF">DV515_00002179</name>
</gene>
<name>A0A3L8SZQ0_CHLGU</name>
<protein>
    <submittedName>
        <fullName evidence="1">Uncharacterized protein</fullName>
    </submittedName>
</protein>
<comment type="caution">
    <text evidence="1">The sequence shown here is derived from an EMBL/GenBank/DDBJ whole genome shotgun (WGS) entry which is preliminary data.</text>
</comment>
<dbReference type="AlphaFoldDB" id="A0A3L8SZQ0"/>
<evidence type="ECO:0000313" key="1">
    <source>
        <dbReference type="EMBL" id="RLW10229.1"/>
    </source>
</evidence>
<keyword evidence="2" id="KW-1185">Reference proteome</keyword>
<organism evidence="1 2">
    <name type="scientific">Chloebia gouldiae</name>
    <name type="common">Gouldian finch</name>
    <name type="synonym">Erythrura gouldiae</name>
    <dbReference type="NCBI Taxonomy" id="44316"/>
    <lineage>
        <taxon>Eukaryota</taxon>
        <taxon>Metazoa</taxon>
        <taxon>Chordata</taxon>
        <taxon>Craniata</taxon>
        <taxon>Vertebrata</taxon>
        <taxon>Euteleostomi</taxon>
        <taxon>Archelosauria</taxon>
        <taxon>Archosauria</taxon>
        <taxon>Dinosauria</taxon>
        <taxon>Saurischia</taxon>
        <taxon>Theropoda</taxon>
        <taxon>Coelurosauria</taxon>
        <taxon>Aves</taxon>
        <taxon>Neognathae</taxon>
        <taxon>Neoaves</taxon>
        <taxon>Telluraves</taxon>
        <taxon>Australaves</taxon>
        <taxon>Passeriformes</taxon>
        <taxon>Passeroidea</taxon>
        <taxon>Passeridae</taxon>
        <taxon>Chloebia</taxon>
    </lineage>
</organism>